<sequence>MDNKERFSTRVDAYVKYRPSYPTEALSYLYDTVGFQEGDEIADIGAGTGKFSKLLLAQGSRVVAVEPNEPMREAAVQELGGNANYHAVDGAAEETGLPDHSVEHIVCAQAFHWFDRTAARAEFQRILKPGGKVVLIWNSRLQQGTPFLEEYEQLLQRYGTDYERVQHKNISEEALSAFFAPNQMTVARYTMSQLLNEEELAGRLLSSSYAPEPGHPNHEPMMAELARIFERNQQNGVVSFDYETEIFWGEVKRNSQE</sequence>
<dbReference type="GO" id="GO:0032259">
    <property type="term" value="P:methylation"/>
    <property type="evidence" value="ECO:0007669"/>
    <property type="project" value="UniProtKB-KW"/>
</dbReference>
<evidence type="ECO:0000259" key="4">
    <source>
        <dbReference type="Pfam" id="PF08241"/>
    </source>
</evidence>
<gene>
    <name evidence="5" type="ORF">C7Y44_17790</name>
</gene>
<evidence type="ECO:0000256" key="1">
    <source>
        <dbReference type="ARBA" id="ARBA00008361"/>
    </source>
</evidence>
<evidence type="ECO:0000256" key="2">
    <source>
        <dbReference type="ARBA" id="ARBA00022603"/>
    </source>
</evidence>
<reference evidence="5 6" key="1">
    <citation type="submission" date="2018-03" db="EMBL/GenBank/DDBJ databases">
        <title>Aerobic endospore-forming bacteria genome sequencing and assembly.</title>
        <authorList>
            <person name="Cavalcante D.A."/>
            <person name="Driks A."/>
            <person name="Putonti C."/>
            <person name="De-Souza M.T."/>
        </authorList>
    </citation>
    <scope>NUCLEOTIDE SEQUENCE [LARGE SCALE GENOMIC DNA]</scope>
    <source>
        <strain evidence="5 6">SDF0028</strain>
    </source>
</reference>
<comment type="similarity">
    <text evidence="1">Belongs to the methyltransferase superfamily.</text>
</comment>
<dbReference type="GO" id="GO:0008168">
    <property type="term" value="F:methyltransferase activity"/>
    <property type="evidence" value="ECO:0007669"/>
    <property type="project" value="UniProtKB-KW"/>
</dbReference>
<evidence type="ECO:0000313" key="6">
    <source>
        <dbReference type="Proteomes" id="UP000316208"/>
    </source>
</evidence>
<name>A0ABY3ANT6_PAEPP</name>
<dbReference type="RefSeq" id="WP_142544964.1">
    <property type="nucleotide sequence ID" value="NZ_SADY01000005.1"/>
</dbReference>
<proteinExistence type="inferred from homology"/>
<keyword evidence="6" id="KW-1185">Reference proteome</keyword>
<accession>A0ABY3ANT6</accession>
<dbReference type="InterPro" id="IPR029063">
    <property type="entry name" value="SAM-dependent_MTases_sf"/>
</dbReference>
<keyword evidence="3" id="KW-0808">Transferase</keyword>
<dbReference type="Gene3D" id="3.40.50.150">
    <property type="entry name" value="Vaccinia Virus protein VP39"/>
    <property type="match status" value="1"/>
</dbReference>
<dbReference type="CDD" id="cd02440">
    <property type="entry name" value="AdoMet_MTases"/>
    <property type="match status" value="1"/>
</dbReference>
<comment type="caution">
    <text evidence="5">The sequence shown here is derived from an EMBL/GenBank/DDBJ whole genome shotgun (WGS) entry which is preliminary data.</text>
</comment>
<dbReference type="Pfam" id="PF08241">
    <property type="entry name" value="Methyltransf_11"/>
    <property type="match status" value="1"/>
</dbReference>
<dbReference type="EMBL" id="SADY01000005">
    <property type="protein sequence ID" value="TQR43962.1"/>
    <property type="molecule type" value="Genomic_DNA"/>
</dbReference>
<dbReference type="PANTHER" id="PTHR44942">
    <property type="entry name" value="METHYLTRANSF_11 DOMAIN-CONTAINING PROTEIN"/>
    <property type="match status" value="1"/>
</dbReference>
<keyword evidence="2 5" id="KW-0489">Methyltransferase</keyword>
<evidence type="ECO:0000313" key="5">
    <source>
        <dbReference type="EMBL" id="TQR43962.1"/>
    </source>
</evidence>
<dbReference type="InterPro" id="IPR051052">
    <property type="entry name" value="Diverse_substrate_MTase"/>
</dbReference>
<dbReference type="InterPro" id="IPR013216">
    <property type="entry name" value="Methyltransf_11"/>
</dbReference>
<dbReference type="SUPFAM" id="SSF53335">
    <property type="entry name" value="S-adenosyl-L-methionine-dependent methyltransferases"/>
    <property type="match status" value="1"/>
</dbReference>
<protein>
    <submittedName>
        <fullName evidence="5">Class I SAM-dependent methyltransferase</fullName>
    </submittedName>
</protein>
<dbReference type="Proteomes" id="UP000316208">
    <property type="component" value="Unassembled WGS sequence"/>
</dbReference>
<organism evidence="5 6">
    <name type="scientific">Paenibacillus popilliae</name>
    <name type="common">Bacillus popilliae</name>
    <dbReference type="NCBI Taxonomy" id="78057"/>
    <lineage>
        <taxon>Bacteria</taxon>
        <taxon>Bacillati</taxon>
        <taxon>Bacillota</taxon>
        <taxon>Bacilli</taxon>
        <taxon>Bacillales</taxon>
        <taxon>Paenibacillaceae</taxon>
        <taxon>Paenibacillus</taxon>
    </lineage>
</organism>
<evidence type="ECO:0000256" key="3">
    <source>
        <dbReference type="ARBA" id="ARBA00022679"/>
    </source>
</evidence>
<feature type="domain" description="Methyltransferase type 11" evidence="4">
    <location>
        <begin position="43"/>
        <end position="135"/>
    </location>
</feature>
<dbReference type="PANTHER" id="PTHR44942:SF4">
    <property type="entry name" value="METHYLTRANSFERASE TYPE 11 DOMAIN-CONTAINING PROTEIN"/>
    <property type="match status" value="1"/>
</dbReference>